<reference evidence="2 3" key="1">
    <citation type="submission" date="2019-02" db="EMBL/GenBank/DDBJ databases">
        <title>Deep-cultivation of Planctomycetes and their phenomic and genomic characterization uncovers novel biology.</title>
        <authorList>
            <person name="Wiegand S."/>
            <person name="Jogler M."/>
            <person name="Boedeker C."/>
            <person name="Pinto D."/>
            <person name="Vollmers J."/>
            <person name="Rivas-Marin E."/>
            <person name="Kohn T."/>
            <person name="Peeters S.H."/>
            <person name="Heuer A."/>
            <person name="Rast P."/>
            <person name="Oberbeckmann S."/>
            <person name="Bunk B."/>
            <person name="Jeske O."/>
            <person name="Meyerdierks A."/>
            <person name="Storesund J.E."/>
            <person name="Kallscheuer N."/>
            <person name="Luecker S."/>
            <person name="Lage O.M."/>
            <person name="Pohl T."/>
            <person name="Merkel B.J."/>
            <person name="Hornburger P."/>
            <person name="Mueller R.-W."/>
            <person name="Bruemmer F."/>
            <person name="Labrenz M."/>
            <person name="Spormann A.M."/>
            <person name="Op den Camp H."/>
            <person name="Overmann J."/>
            <person name="Amann R."/>
            <person name="Jetten M.S.M."/>
            <person name="Mascher T."/>
            <person name="Medema M.H."/>
            <person name="Devos D.P."/>
            <person name="Kaster A.-K."/>
            <person name="Ovreas L."/>
            <person name="Rohde M."/>
            <person name="Galperin M.Y."/>
            <person name="Jogler C."/>
        </authorList>
    </citation>
    <scope>NUCLEOTIDE SEQUENCE [LARGE SCALE GENOMIC DNA]</scope>
    <source>
        <strain evidence="2 3">Q31a</strain>
    </source>
</reference>
<sequence precursor="true">MRIPLRSLLTLSLMLLGFTSAHAQTNERIIARLFWQDASDQSLKTGDLKRDQAWSLKTAKVDGFPILEPDKQMHVQMQQANGIVLTGIHDTEEGKFQSGWVAIESGVVQEAHGNHFHWKYTAQPNLLVTRLDDQQGNPAHVYLYDGMFYLANDKKNGFTVVSPAQLRINQGTGADHFVCAGGGHITLAAVSGQVAYSTWIDRDGDNVGRVDVVGLGSHANRRYQFQLPSGGIHGAMHCSGKVFFAPSDGICWVEADISLSKQATAVVVNHVSLGDDTDGTPRRTGAFVTSANHVLFNTGRGSAAELCMLDASSSKPVLGTVGLSVAEGNSATTPTVVQSRTGEPFALLFEESHSGELPEKMHVIALDPNRDGNYSDANLRSSIVVGRSLIEGHSGHHEATAIGRAYVAITNPGSGTIAILSTSDWTVQTTLQVGGTPTRIIAVGG</sequence>
<organism evidence="2 3">
    <name type="scientific">Aureliella helgolandensis</name>
    <dbReference type="NCBI Taxonomy" id="2527968"/>
    <lineage>
        <taxon>Bacteria</taxon>
        <taxon>Pseudomonadati</taxon>
        <taxon>Planctomycetota</taxon>
        <taxon>Planctomycetia</taxon>
        <taxon>Pirellulales</taxon>
        <taxon>Pirellulaceae</taxon>
        <taxon>Aureliella</taxon>
    </lineage>
</organism>
<name>A0A518G3P0_9BACT</name>
<evidence type="ECO:0000313" key="2">
    <source>
        <dbReference type="EMBL" id="QDV23213.1"/>
    </source>
</evidence>
<gene>
    <name evidence="2" type="ORF">Q31a_15110</name>
</gene>
<feature type="signal peptide" evidence="1">
    <location>
        <begin position="1"/>
        <end position="23"/>
    </location>
</feature>
<evidence type="ECO:0000256" key="1">
    <source>
        <dbReference type="SAM" id="SignalP"/>
    </source>
</evidence>
<keyword evidence="3" id="KW-1185">Reference proteome</keyword>
<accession>A0A518G3P0</accession>
<dbReference type="OrthoDB" id="208311at2"/>
<dbReference type="Proteomes" id="UP000318017">
    <property type="component" value="Chromosome"/>
</dbReference>
<dbReference type="RefSeq" id="WP_145075917.1">
    <property type="nucleotide sequence ID" value="NZ_CP036298.1"/>
</dbReference>
<evidence type="ECO:0000313" key="3">
    <source>
        <dbReference type="Proteomes" id="UP000318017"/>
    </source>
</evidence>
<feature type="chain" id="PRO_5022176089" evidence="1">
    <location>
        <begin position="24"/>
        <end position="445"/>
    </location>
</feature>
<dbReference type="KEGG" id="ahel:Q31a_15110"/>
<protein>
    <submittedName>
        <fullName evidence="2">Uncharacterized protein</fullName>
    </submittedName>
</protein>
<proteinExistence type="predicted"/>
<dbReference type="AlphaFoldDB" id="A0A518G3P0"/>
<keyword evidence="1" id="KW-0732">Signal</keyword>
<dbReference type="EMBL" id="CP036298">
    <property type="protein sequence ID" value="QDV23213.1"/>
    <property type="molecule type" value="Genomic_DNA"/>
</dbReference>